<evidence type="ECO:0000256" key="1">
    <source>
        <dbReference type="SAM" id="MobiDB-lite"/>
    </source>
</evidence>
<proteinExistence type="predicted"/>
<feature type="region of interest" description="Disordered" evidence="1">
    <location>
        <begin position="70"/>
        <end position="105"/>
    </location>
</feature>
<gene>
    <name evidence="3" type="ORF">GALMADRAFT_205125</name>
</gene>
<dbReference type="AlphaFoldDB" id="A0A067U0I9"/>
<evidence type="ECO:0000256" key="2">
    <source>
        <dbReference type="SAM" id="SignalP"/>
    </source>
</evidence>
<dbReference type="Proteomes" id="UP000027222">
    <property type="component" value="Unassembled WGS sequence"/>
</dbReference>
<feature type="chain" id="PRO_5001647425" evidence="2">
    <location>
        <begin position="20"/>
        <end position="285"/>
    </location>
</feature>
<keyword evidence="4" id="KW-1185">Reference proteome</keyword>
<sequence length="285" mass="31146">MRFSSFFVVASSLSYLALAIPVLPERRDESSVSHVSRDLDVDLPLLQRDVESILLEERAAPKAGFHRVAVTPEQRKARKETKASTKAVRVSAAKAKGKDRANHRPANAKVTFGSDARRKLDELGLHGKQRQHAKNYHKNIVKAEMKAHGAEKGRVFHLAHKGGSDPNEKNHLTVGLYDKHGAQVKSPWAVKKEAETGKVTKGLFHMYPENHKIKEPASFTAAAAKSQERQKAAAEAAHAETKAEEARKLAAVEKQKAAGQSLSAEEKKAQRQAKKAAKAKGPGST</sequence>
<name>A0A067U0I9_GALM3</name>
<feature type="compositionally biased region" description="Basic and acidic residues" evidence="1">
    <location>
        <begin position="227"/>
        <end position="256"/>
    </location>
</feature>
<feature type="signal peptide" evidence="2">
    <location>
        <begin position="1"/>
        <end position="19"/>
    </location>
</feature>
<keyword evidence="2" id="KW-0732">Signal</keyword>
<organism evidence="3 4">
    <name type="scientific">Galerina marginata (strain CBS 339.88)</name>
    <dbReference type="NCBI Taxonomy" id="685588"/>
    <lineage>
        <taxon>Eukaryota</taxon>
        <taxon>Fungi</taxon>
        <taxon>Dikarya</taxon>
        <taxon>Basidiomycota</taxon>
        <taxon>Agaricomycotina</taxon>
        <taxon>Agaricomycetes</taxon>
        <taxon>Agaricomycetidae</taxon>
        <taxon>Agaricales</taxon>
        <taxon>Agaricineae</taxon>
        <taxon>Strophariaceae</taxon>
        <taxon>Galerina</taxon>
    </lineage>
</organism>
<evidence type="ECO:0000313" key="4">
    <source>
        <dbReference type="Proteomes" id="UP000027222"/>
    </source>
</evidence>
<dbReference type="EMBL" id="KL142367">
    <property type="protein sequence ID" value="KDR85809.1"/>
    <property type="molecule type" value="Genomic_DNA"/>
</dbReference>
<reference evidence="4" key="1">
    <citation type="journal article" date="2014" name="Proc. Natl. Acad. Sci. U.S.A.">
        <title>Extensive sampling of basidiomycete genomes demonstrates inadequacy of the white-rot/brown-rot paradigm for wood decay fungi.</title>
        <authorList>
            <person name="Riley R."/>
            <person name="Salamov A.A."/>
            <person name="Brown D.W."/>
            <person name="Nagy L.G."/>
            <person name="Floudas D."/>
            <person name="Held B.W."/>
            <person name="Levasseur A."/>
            <person name="Lombard V."/>
            <person name="Morin E."/>
            <person name="Otillar R."/>
            <person name="Lindquist E.A."/>
            <person name="Sun H."/>
            <person name="LaButti K.M."/>
            <person name="Schmutz J."/>
            <person name="Jabbour D."/>
            <person name="Luo H."/>
            <person name="Baker S.E."/>
            <person name="Pisabarro A.G."/>
            <person name="Walton J.D."/>
            <person name="Blanchette R.A."/>
            <person name="Henrissat B."/>
            <person name="Martin F."/>
            <person name="Cullen D."/>
            <person name="Hibbett D.S."/>
            <person name="Grigoriev I.V."/>
        </authorList>
    </citation>
    <scope>NUCLEOTIDE SEQUENCE [LARGE SCALE GENOMIC DNA]</scope>
    <source>
        <strain evidence="4">CBS 339.88</strain>
    </source>
</reference>
<accession>A0A067U0I9</accession>
<dbReference type="HOGENOM" id="CLU_976734_0_0_1"/>
<dbReference type="OrthoDB" id="3004187at2759"/>
<evidence type="ECO:0000313" key="3">
    <source>
        <dbReference type="EMBL" id="KDR85809.1"/>
    </source>
</evidence>
<protein>
    <submittedName>
        <fullName evidence="3">Uncharacterized protein</fullName>
    </submittedName>
</protein>
<feature type="region of interest" description="Disordered" evidence="1">
    <location>
        <begin position="227"/>
        <end position="285"/>
    </location>
</feature>